<dbReference type="PANTHER" id="PTHR33371:SF4">
    <property type="entry name" value="INTERMEMBRANE PHOSPHOLIPID TRANSPORT SYSTEM BINDING PROTEIN MLAD"/>
    <property type="match status" value="1"/>
</dbReference>
<keyword evidence="3" id="KW-1185">Reference proteome</keyword>
<evidence type="ECO:0000313" key="3">
    <source>
        <dbReference type="Proteomes" id="UP000193484"/>
    </source>
</evidence>
<dbReference type="GO" id="GO:0005576">
    <property type="term" value="C:extracellular region"/>
    <property type="evidence" value="ECO:0007669"/>
    <property type="project" value="TreeGrafter"/>
</dbReference>
<dbReference type="STRING" id="1793.AWC04_00725"/>
<evidence type="ECO:0000259" key="1">
    <source>
        <dbReference type="Pfam" id="PF02470"/>
    </source>
</evidence>
<name>A0A1X1RP97_MYCFA</name>
<evidence type="ECO:0000313" key="2">
    <source>
        <dbReference type="EMBL" id="ORV10443.1"/>
    </source>
</evidence>
<comment type="caution">
    <text evidence="2">The sequence shown here is derived from an EMBL/GenBank/DDBJ whole genome shotgun (WGS) entry which is preliminary data.</text>
</comment>
<dbReference type="PANTHER" id="PTHR33371">
    <property type="entry name" value="INTERMEMBRANE PHOSPHOLIPID TRANSPORT SYSTEM BINDING PROTEIN MLAD-RELATED"/>
    <property type="match status" value="1"/>
</dbReference>
<gene>
    <name evidence="2" type="ORF">AWC04_00725</name>
</gene>
<dbReference type="Proteomes" id="UP000193484">
    <property type="component" value="Unassembled WGS sequence"/>
</dbReference>
<organism evidence="2 3">
    <name type="scientific">Mycolicibacterium fallax</name>
    <name type="common">Mycobacterium fallax</name>
    <dbReference type="NCBI Taxonomy" id="1793"/>
    <lineage>
        <taxon>Bacteria</taxon>
        <taxon>Bacillati</taxon>
        <taxon>Actinomycetota</taxon>
        <taxon>Actinomycetes</taxon>
        <taxon>Mycobacteriales</taxon>
        <taxon>Mycobacteriaceae</taxon>
        <taxon>Mycolicibacterium</taxon>
    </lineage>
</organism>
<dbReference type="InterPro" id="IPR003399">
    <property type="entry name" value="Mce/MlaD"/>
</dbReference>
<dbReference type="Pfam" id="PF02470">
    <property type="entry name" value="MlaD"/>
    <property type="match status" value="1"/>
</dbReference>
<reference evidence="2 3" key="1">
    <citation type="submission" date="2016-01" db="EMBL/GenBank/DDBJ databases">
        <title>The new phylogeny of the genus Mycobacterium.</title>
        <authorList>
            <person name="Tarcisio F."/>
            <person name="Conor M."/>
            <person name="Antonella G."/>
            <person name="Elisabetta G."/>
            <person name="Giulia F.S."/>
            <person name="Sara T."/>
            <person name="Anna F."/>
            <person name="Clotilde B."/>
            <person name="Roberto B."/>
            <person name="Veronica D.S."/>
            <person name="Fabio R."/>
            <person name="Monica P."/>
            <person name="Olivier J."/>
            <person name="Enrico T."/>
            <person name="Nicola S."/>
        </authorList>
    </citation>
    <scope>NUCLEOTIDE SEQUENCE [LARGE SCALE GENOMIC DNA]</scope>
    <source>
        <strain evidence="2 3">DSM 44179</strain>
    </source>
</reference>
<dbReference type="EMBL" id="LQOJ01000003">
    <property type="protein sequence ID" value="ORV10443.1"/>
    <property type="molecule type" value="Genomic_DNA"/>
</dbReference>
<dbReference type="InterPro" id="IPR052336">
    <property type="entry name" value="MlaD_Phospholipid_Transporter"/>
</dbReference>
<dbReference type="OrthoDB" id="4379218at2"/>
<proteinExistence type="predicted"/>
<sequence length="319" mass="34404">MRRPDSTLLLGIGALLLAAVIAVTAVTLYTGPPGQRPVVFFTTDAASVRPGDPVRIAGVNVGRIDELDLQDDRVRVRVLVDRDVFVGDRSQIQVRMRTVVGGHYTAIVSLGDTALGTEPIPADRVTLPYNLVRTVTDATRITDQVAAGSVHDTLDRVADGLRGDNAHTFATVLDAGNALTAAIDRQRGQLSTILHVSDEYLDALRGHTAELRAMLQKVSIIEATLVVYAEGFGRALAGMGDVLDGLNPVGQFYAGNSASFIEKVRNWQEIVATWAERSGLVVRGLRRVRDKLDRVLDAQNARPVLLATDLCIPLPDRAC</sequence>
<accession>A0A1X1RP97</accession>
<feature type="domain" description="Mce/MlaD" evidence="1">
    <location>
        <begin position="36"/>
        <end position="107"/>
    </location>
</feature>
<protein>
    <submittedName>
        <fullName evidence="2">Mammalian cell entry protein</fullName>
    </submittedName>
</protein>
<dbReference type="AlphaFoldDB" id="A0A1X1RP97"/>